<reference evidence="1" key="1">
    <citation type="journal article" date="2015" name="Nature">
        <title>Complex archaea that bridge the gap between prokaryotes and eukaryotes.</title>
        <authorList>
            <person name="Spang A."/>
            <person name="Saw J.H."/>
            <person name="Jorgensen S.L."/>
            <person name="Zaremba-Niedzwiedzka K."/>
            <person name="Martijn J."/>
            <person name="Lind A.E."/>
            <person name="van Eijk R."/>
            <person name="Schleper C."/>
            <person name="Guy L."/>
            <person name="Ettema T.J."/>
        </authorList>
    </citation>
    <scope>NUCLEOTIDE SEQUENCE</scope>
</reference>
<name>A0A0F9PJC3_9ZZZZ</name>
<gene>
    <name evidence="1" type="ORF">LCGC14_0893010</name>
</gene>
<dbReference type="EMBL" id="LAZR01002870">
    <property type="protein sequence ID" value="KKN24617.1"/>
    <property type="molecule type" value="Genomic_DNA"/>
</dbReference>
<accession>A0A0F9PJC3</accession>
<proteinExistence type="predicted"/>
<protein>
    <submittedName>
        <fullName evidence="1">Uncharacterized protein</fullName>
    </submittedName>
</protein>
<evidence type="ECO:0000313" key="1">
    <source>
        <dbReference type="EMBL" id="KKN24617.1"/>
    </source>
</evidence>
<organism evidence="1">
    <name type="scientific">marine sediment metagenome</name>
    <dbReference type="NCBI Taxonomy" id="412755"/>
    <lineage>
        <taxon>unclassified sequences</taxon>
        <taxon>metagenomes</taxon>
        <taxon>ecological metagenomes</taxon>
    </lineage>
</organism>
<dbReference type="AlphaFoldDB" id="A0A0F9PJC3"/>
<sequence>MLIMERTFRLATSGKYWRAPGLLSLCANDFSAFVWKHWQLPKSIQVLTLSLHDRPEPCRLRGRVRAALSPQGQWGVVFGDDDYIDWSLDVYLRPYADKPIYLHVEYDA</sequence>
<comment type="caution">
    <text evidence="1">The sequence shown here is derived from an EMBL/GenBank/DDBJ whole genome shotgun (WGS) entry which is preliminary data.</text>
</comment>